<dbReference type="PANTHER" id="PTHR33406:SF13">
    <property type="entry name" value="MEMBRANE PROTEIN YDFJ"/>
    <property type="match status" value="1"/>
</dbReference>
<keyword evidence="1" id="KW-0812">Transmembrane</keyword>
<name>A0A6S6SHK7_9BACT</name>
<dbReference type="GO" id="GO:0005886">
    <property type="term" value="C:plasma membrane"/>
    <property type="evidence" value="ECO:0007669"/>
    <property type="project" value="TreeGrafter"/>
</dbReference>
<dbReference type="Gene3D" id="1.20.1640.10">
    <property type="entry name" value="Multidrug efflux transporter AcrB transmembrane domain"/>
    <property type="match status" value="2"/>
</dbReference>
<dbReference type="SUPFAM" id="SSF82866">
    <property type="entry name" value="Multidrug efflux transporter AcrB transmembrane domain"/>
    <property type="match status" value="2"/>
</dbReference>
<reference evidence="3" key="1">
    <citation type="submission" date="2020-01" db="EMBL/GenBank/DDBJ databases">
        <authorList>
            <person name="Meier V. D."/>
            <person name="Meier V D."/>
        </authorList>
    </citation>
    <scope>NUCLEOTIDE SEQUENCE</scope>
    <source>
        <strain evidence="3">HLG_WM_MAG_05</strain>
    </source>
</reference>
<proteinExistence type="predicted"/>
<dbReference type="PROSITE" id="PS50156">
    <property type="entry name" value="SSD"/>
    <property type="match status" value="1"/>
</dbReference>
<feature type="transmembrane region" description="Helical" evidence="1">
    <location>
        <begin position="664"/>
        <end position="687"/>
    </location>
</feature>
<feature type="transmembrane region" description="Helical" evidence="1">
    <location>
        <begin position="246"/>
        <end position="269"/>
    </location>
</feature>
<feature type="transmembrane region" description="Helical" evidence="1">
    <location>
        <begin position="371"/>
        <end position="391"/>
    </location>
</feature>
<dbReference type="EMBL" id="CACVAU010000014">
    <property type="protein sequence ID" value="CAA6804389.1"/>
    <property type="molecule type" value="Genomic_DNA"/>
</dbReference>
<evidence type="ECO:0000256" key="1">
    <source>
        <dbReference type="SAM" id="Phobius"/>
    </source>
</evidence>
<feature type="domain" description="SSD" evidence="2">
    <location>
        <begin position="252"/>
        <end position="343"/>
    </location>
</feature>
<feature type="transmembrane region" description="Helical" evidence="1">
    <location>
        <begin position="561"/>
        <end position="583"/>
    </location>
</feature>
<dbReference type="AlphaFoldDB" id="A0A6S6SHK7"/>
<feature type="transmembrane region" description="Helical" evidence="1">
    <location>
        <begin position="589"/>
        <end position="609"/>
    </location>
</feature>
<dbReference type="InterPro" id="IPR000731">
    <property type="entry name" value="SSD"/>
</dbReference>
<feature type="transmembrane region" description="Helical" evidence="1">
    <location>
        <begin position="322"/>
        <end position="344"/>
    </location>
</feature>
<feature type="transmembrane region" description="Helical" evidence="1">
    <location>
        <begin position="219"/>
        <end position="240"/>
    </location>
</feature>
<evidence type="ECO:0000313" key="3">
    <source>
        <dbReference type="EMBL" id="CAA6804389.1"/>
    </source>
</evidence>
<protein>
    <recommendedName>
        <fullName evidence="2">SSD domain-containing protein</fullName>
    </recommendedName>
</protein>
<evidence type="ECO:0000259" key="2">
    <source>
        <dbReference type="PROSITE" id="PS50156"/>
    </source>
</evidence>
<organism evidence="3">
    <name type="scientific">uncultured Sulfurovum sp</name>
    <dbReference type="NCBI Taxonomy" id="269237"/>
    <lineage>
        <taxon>Bacteria</taxon>
        <taxon>Pseudomonadati</taxon>
        <taxon>Campylobacterota</taxon>
        <taxon>Epsilonproteobacteria</taxon>
        <taxon>Campylobacterales</taxon>
        <taxon>Sulfurovaceae</taxon>
        <taxon>Sulfurovum</taxon>
        <taxon>environmental samples</taxon>
    </lineage>
</organism>
<dbReference type="InterPro" id="IPR050545">
    <property type="entry name" value="Mycobact_MmpL"/>
</dbReference>
<dbReference type="PANTHER" id="PTHR33406">
    <property type="entry name" value="MEMBRANE PROTEIN MJ1562-RELATED"/>
    <property type="match status" value="1"/>
</dbReference>
<feature type="transmembrane region" description="Helical" evidence="1">
    <location>
        <begin position="533"/>
        <end position="554"/>
    </location>
</feature>
<keyword evidence="1" id="KW-1133">Transmembrane helix</keyword>
<feature type="transmembrane region" description="Helical" evidence="1">
    <location>
        <begin position="191"/>
        <end position="212"/>
    </location>
</feature>
<sequence>MYYHTPKMKRYLDTLLKYRLPILIAYFLFVLFMGITYTPKFLSSDALFWLKDSEQFKQVQEKNFDTHHFSKLVVEIEQFDENMHQSLNALHQALVKTEGVEKVYSLFSNDLIQSQQSGEASEMLTVVNAGNIDTFTLRKMLQELHNNYGNVAEDDFKTFYYFISGEKFVDISKINIPGTYTYLSNDGEINWYSLGTYIIITLLISILIFRLLFRSHVAFISAFLFISFSSILTFAFIILFRGVDTIHISMLFIAISISLVEFLYFYYRWHVSQYRDNKKNALIKMLTRSMSPAMWTSVITLFGLGSLVFIDSDIIQLLSLSVILSSIIAYILNLTFLPALLSYLRVKHAHVPYVKLGIMLTMREIHYNKKFLFLFLGLTYALLIIAISMIYGESNNFFKLHVKNEQVELKIPYDEIDLPFIQSIEKFSEDLTEHFGDGIDDIVSIGTIVNSLNNSNTQTKVLDEEALAQALFFMDLYDLSDKYFDESSTNLVINLWDINKVELIEWLLNYEGIELYFIDNATLIGSAKYNQTVLLASSLFVALLLIGIITGWIFRSKAMIFVGFSVNAIPIVWFGMIVTVLAIPLSLEMLIAMSISLGLASDATIHFAYKYFRFRYFGRSRKNALEKMYFYAAIPVIISSILLIIVFSTLYFSELHSLELIGLYSASMILLSLLTDLFILPIMLLYIDKFQDRFNK</sequence>
<accession>A0A6S6SHK7</accession>
<feature type="transmembrane region" description="Helical" evidence="1">
    <location>
        <begin position="20"/>
        <end position="38"/>
    </location>
</feature>
<feature type="transmembrane region" description="Helical" evidence="1">
    <location>
        <begin position="290"/>
        <end position="310"/>
    </location>
</feature>
<keyword evidence="1" id="KW-0472">Membrane</keyword>
<feature type="transmembrane region" description="Helical" evidence="1">
    <location>
        <begin position="629"/>
        <end position="652"/>
    </location>
</feature>
<gene>
    <name evidence="3" type="ORF">HELGO_WM11839</name>
</gene>